<dbReference type="PROSITE" id="PS50965">
    <property type="entry name" value="NERD"/>
    <property type="match status" value="1"/>
</dbReference>
<reference evidence="3 4" key="1">
    <citation type="submission" date="2020-05" db="EMBL/GenBank/DDBJ databases">
        <title>Horizontal transmission and recombination maintain forever young bacterial symbiont genomes.</title>
        <authorList>
            <person name="Russell S.L."/>
            <person name="Pepper-Tunick E."/>
            <person name="Svedberg J."/>
            <person name="Byrne A."/>
            <person name="Ruelas Castillo J."/>
            <person name="Vollmers C."/>
            <person name="Beinart R.A."/>
            <person name="Corbett-Detig R."/>
        </authorList>
    </citation>
    <scope>NUCLEOTIDE SEQUENCE [LARGE SCALE GENOMIC DNA]</scope>
    <source>
        <strain evidence="3">Santa_Monica_outfall</strain>
    </source>
</reference>
<dbReference type="EMBL" id="CP054491">
    <property type="protein sequence ID" value="QKQ25838.1"/>
    <property type="molecule type" value="Genomic_DNA"/>
</dbReference>
<dbReference type="AlphaFoldDB" id="A0A6N0HTU8"/>
<keyword evidence="1" id="KW-0812">Transmembrane</keyword>
<feature type="transmembrane region" description="Helical" evidence="1">
    <location>
        <begin position="20"/>
        <end position="40"/>
    </location>
</feature>
<feature type="transmembrane region" description="Helical" evidence="1">
    <location>
        <begin position="215"/>
        <end position="234"/>
    </location>
</feature>
<keyword evidence="1" id="KW-0472">Membrane</keyword>
<proteinExistence type="predicted"/>
<keyword evidence="4" id="KW-1185">Reference proteome</keyword>
<sequence>MQDLILDIAAMLSISAETLVTASVALLLLLVAGLMLTPYLRRVAEERQIRRVICRMGVALKRDVMLDDGMDGKVFIDYLVLTPAAVVVVGVRRLQGVVFAAESMEQWANVVTNRSYKFDNPLPAVEVGVAAVQQLLPNIKVAGRLLFSGAVSFPKGKPENVLLPVDVGTQEGKRKDVQASVEQGWNLLAQRCEPIPEQYLRDVAVIDDGGCSHRINVAVLLLIANIGWLGWRLLFNGML</sequence>
<protein>
    <recommendedName>
        <fullName evidence="2">NERD domain-containing protein</fullName>
    </recommendedName>
</protein>
<feature type="domain" description="NERD" evidence="2">
    <location>
        <begin position="41"/>
        <end position="155"/>
    </location>
</feature>
<organism evidence="3 4">
    <name type="scientific">Candidatus Reidiella endopervernicosa</name>
    <dbReference type="NCBI Taxonomy" id="2738883"/>
    <lineage>
        <taxon>Bacteria</taxon>
        <taxon>Pseudomonadati</taxon>
        <taxon>Pseudomonadota</taxon>
        <taxon>Gammaproteobacteria</taxon>
        <taxon>Candidatus Reidiella</taxon>
    </lineage>
</organism>
<dbReference type="Proteomes" id="UP000509658">
    <property type="component" value="Chromosome"/>
</dbReference>
<evidence type="ECO:0000259" key="2">
    <source>
        <dbReference type="PROSITE" id="PS50965"/>
    </source>
</evidence>
<dbReference type="KEGG" id="rev:HUE57_05735"/>
<gene>
    <name evidence="3" type="ORF">HUE57_05735</name>
</gene>
<evidence type="ECO:0000313" key="4">
    <source>
        <dbReference type="Proteomes" id="UP000509658"/>
    </source>
</evidence>
<dbReference type="Pfam" id="PF08378">
    <property type="entry name" value="NERD"/>
    <property type="match status" value="1"/>
</dbReference>
<evidence type="ECO:0000313" key="3">
    <source>
        <dbReference type="EMBL" id="QKQ25838.1"/>
    </source>
</evidence>
<name>A0A6N0HTU8_9GAMM</name>
<dbReference type="RefSeq" id="WP_135622471.1">
    <property type="nucleotide sequence ID" value="NZ_CP054491.1"/>
</dbReference>
<dbReference type="InterPro" id="IPR011528">
    <property type="entry name" value="NERD"/>
</dbReference>
<keyword evidence="1" id="KW-1133">Transmembrane helix</keyword>
<accession>A0A6N0HTU8</accession>
<evidence type="ECO:0000256" key="1">
    <source>
        <dbReference type="SAM" id="Phobius"/>
    </source>
</evidence>